<dbReference type="Proteomes" id="UP000009059">
    <property type="component" value="Chromosome"/>
</dbReference>
<organism evidence="1 2">
    <name type="scientific">Helicobacter pylori (strain India7)</name>
    <dbReference type="NCBI Taxonomy" id="907238"/>
    <lineage>
        <taxon>Bacteria</taxon>
        <taxon>Pseudomonadati</taxon>
        <taxon>Campylobacterota</taxon>
        <taxon>Epsilonproteobacteria</taxon>
        <taxon>Campylobacterales</taxon>
        <taxon>Helicobacteraceae</taxon>
        <taxon>Helicobacter</taxon>
    </lineage>
</organism>
<gene>
    <name evidence="1" type="ordered locus">HPIN_06570</name>
</gene>
<name>E8QHP5_HELP7</name>
<accession>E8QHP5</accession>
<reference evidence="2" key="1">
    <citation type="submission" date="2010-11" db="EMBL/GenBank/DDBJ databases">
        <title>Genome sequence of Helicobacter pylori strain India7.</title>
        <authorList>
            <person name="Kersulyte D."/>
            <person name="Mukhopadhyay A."/>
            <person name="Choudhury A."/>
            <person name="Nair G.B."/>
            <person name="Berg D.E."/>
        </authorList>
    </citation>
    <scope>NUCLEOTIDE SEQUENCE [LARGE SCALE GENOMIC DNA]</scope>
    <source>
        <strain evidence="2">India7</strain>
    </source>
</reference>
<dbReference type="HOGENOM" id="CLU_220257_0_0_7"/>
<evidence type="ECO:0000313" key="2">
    <source>
        <dbReference type="Proteomes" id="UP000009059"/>
    </source>
</evidence>
<evidence type="ECO:0000313" key="1">
    <source>
        <dbReference type="EMBL" id="ADU80507.1"/>
    </source>
</evidence>
<dbReference type="AlphaFoldDB" id="E8QHP5"/>
<dbReference type="KEGG" id="hpn:HPIN_06570"/>
<protein>
    <submittedName>
        <fullName evidence="1">Uncharacterized protein</fullName>
    </submittedName>
</protein>
<proteinExistence type="predicted"/>
<sequence>MVPKHPKNPFFFFLKQQNAKLAQKSHQFMLY</sequence>
<dbReference type="EMBL" id="CP002331">
    <property type="protein sequence ID" value="ADU80507.1"/>
    <property type="molecule type" value="Genomic_DNA"/>
</dbReference>